<accession>A0A6M4HAD6</accession>
<organism evidence="4 5">
    <name type="scientific">Usitatibacter palustris</name>
    <dbReference type="NCBI Taxonomy" id="2732487"/>
    <lineage>
        <taxon>Bacteria</taxon>
        <taxon>Pseudomonadati</taxon>
        <taxon>Pseudomonadota</taxon>
        <taxon>Betaproteobacteria</taxon>
        <taxon>Nitrosomonadales</taxon>
        <taxon>Usitatibacteraceae</taxon>
        <taxon>Usitatibacter</taxon>
    </lineage>
</organism>
<dbReference type="InterPro" id="IPR058982">
    <property type="entry name" value="Beta-barrel_AprE"/>
</dbReference>
<dbReference type="InterPro" id="IPR011053">
    <property type="entry name" value="Single_hybrid_motif"/>
</dbReference>
<keyword evidence="1" id="KW-0175">Coiled coil</keyword>
<protein>
    <submittedName>
        <fullName evidence="4">Colicin V secretion protein CvaA</fullName>
    </submittedName>
</protein>
<dbReference type="RefSeq" id="WP_171164823.1">
    <property type="nucleotide sequence ID" value="NZ_CP053073.1"/>
</dbReference>
<evidence type="ECO:0000256" key="1">
    <source>
        <dbReference type="SAM" id="Coils"/>
    </source>
</evidence>
<keyword evidence="2" id="KW-0812">Transmembrane</keyword>
<evidence type="ECO:0000313" key="4">
    <source>
        <dbReference type="EMBL" id="QJR16590.1"/>
    </source>
</evidence>
<evidence type="ECO:0000256" key="2">
    <source>
        <dbReference type="SAM" id="Phobius"/>
    </source>
</evidence>
<dbReference type="InterPro" id="IPR050739">
    <property type="entry name" value="MFP"/>
</dbReference>
<keyword evidence="2" id="KW-1133">Transmembrane helix</keyword>
<feature type="transmembrane region" description="Helical" evidence="2">
    <location>
        <begin position="32"/>
        <end position="54"/>
    </location>
</feature>
<dbReference type="KEGG" id="upl:DSM104440_03425"/>
<name>A0A6M4HAD6_9PROT</name>
<dbReference type="SUPFAM" id="SSF51230">
    <property type="entry name" value="Single hybrid motif"/>
    <property type="match status" value="1"/>
</dbReference>
<dbReference type="AlphaFoldDB" id="A0A6M4HAD6"/>
<keyword evidence="5" id="KW-1185">Reference proteome</keyword>
<dbReference type="Pfam" id="PF26002">
    <property type="entry name" value="Beta-barrel_AprE"/>
    <property type="match status" value="1"/>
</dbReference>
<dbReference type="PANTHER" id="PTHR30386:SF28">
    <property type="entry name" value="EXPORTED PROTEIN"/>
    <property type="match status" value="1"/>
</dbReference>
<feature type="domain" description="AprE-like beta-barrel" evidence="3">
    <location>
        <begin position="312"/>
        <end position="400"/>
    </location>
</feature>
<feature type="coiled-coil region" evidence="1">
    <location>
        <begin position="205"/>
        <end position="232"/>
    </location>
</feature>
<dbReference type="Gene3D" id="2.40.30.170">
    <property type="match status" value="1"/>
</dbReference>
<evidence type="ECO:0000313" key="5">
    <source>
        <dbReference type="Proteomes" id="UP000503096"/>
    </source>
</evidence>
<keyword evidence="2" id="KW-0472">Membrane</keyword>
<proteinExistence type="predicted"/>
<dbReference type="PANTHER" id="PTHR30386">
    <property type="entry name" value="MEMBRANE FUSION SUBUNIT OF EMRAB-TOLC MULTIDRUG EFFLUX PUMP"/>
    <property type="match status" value="1"/>
</dbReference>
<gene>
    <name evidence="4" type="primary">cvaA_2</name>
    <name evidence="4" type="ORF">DSM104440_03425</name>
</gene>
<sequence length="421" mass="46283">MPRQSSRSIFRSEVADHARQAWLGRIVLIRPLSFTVLAIASGSIALIVLAFIGFGEHTKKATVSGMLVPDTGLVRVFTPQPGVVVRRFVAEGDRVNRGEPLFVIADVRKGEERDALGAVVARRFVEREQAVSAQGRLLAATAETERRGLIARRDGLRIESAHLDREIQGITQRAALSRRGLDRMRELERKGFVSPSFADQRNEDVLDQEVRLESLRRAKSVMEREIKSVENDLALIDSRAATQAAALAGQRAALEQERIEREVAYRATVTASQSGTVSAMLAEQGQGVTPGLPLLSIVPEESKLEAHLFAPSRAIGFVRVGQDVLLRFPAFPFQKFGAQKAKIVAVSRSAQSATDMGFTPPDGSREPMYRIKVALDAQVISAYGRPVPLQAGMLVDADIHLDRRRIIEWVFEPLISLASRA</sequence>
<dbReference type="Proteomes" id="UP000503096">
    <property type="component" value="Chromosome"/>
</dbReference>
<reference evidence="4 5" key="1">
    <citation type="submission" date="2020-04" db="EMBL/GenBank/DDBJ databases">
        <title>Usitatibacter rugosus gen. nov., sp. nov. and Usitatibacter palustris sp. nov., novel members of Usitatibacteraceae fam. nov. within the order Nitrosomonadales isolated from soil.</title>
        <authorList>
            <person name="Huber K.J."/>
            <person name="Neumann-Schaal M."/>
            <person name="Geppert A."/>
            <person name="Luckner M."/>
            <person name="Wanner G."/>
            <person name="Overmann J."/>
        </authorList>
    </citation>
    <scope>NUCLEOTIDE SEQUENCE [LARGE SCALE GENOMIC DNA]</scope>
    <source>
        <strain evidence="4 5">Swamp67</strain>
    </source>
</reference>
<dbReference type="EMBL" id="CP053073">
    <property type="protein sequence ID" value="QJR16590.1"/>
    <property type="molecule type" value="Genomic_DNA"/>
</dbReference>
<evidence type="ECO:0000259" key="3">
    <source>
        <dbReference type="Pfam" id="PF26002"/>
    </source>
</evidence>
<dbReference type="InParanoid" id="A0A6M4HAD6"/>
<dbReference type="PRINTS" id="PR01490">
    <property type="entry name" value="RTXTOXIND"/>
</dbReference>
<dbReference type="Gene3D" id="2.40.50.100">
    <property type="match status" value="1"/>
</dbReference>